<name>A0ABZ1KSC1_STRAH</name>
<reference evidence="2 3" key="1">
    <citation type="submission" date="2022-10" db="EMBL/GenBank/DDBJ databases">
        <title>The complete genomes of actinobacterial strains from the NBC collection.</title>
        <authorList>
            <person name="Joergensen T.S."/>
            <person name="Alvarez Arevalo M."/>
            <person name="Sterndorff E.B."/>
            <person name="Faurdal D."/>
            <person name="Vuksanovic O."/>
            <person name="Mourched A.-S."/>
            <person name="Charusanti P."/>
            <person name="Shaw S."/>
            <person name="Blin K."/>
            <person name="Weber T."/>
        </authorList>
    </citation>
    <scope>NUCLEOTIDE SEQUENCE [LARGE SCALE GENOMIC DNA]</scope>
    <source>
        <strain evidence="2 3">NBC_00156</strain>
    </source>
</reference>
<protein>
    <submittedName>
        <fullName evidence="2">Uncharacterized protein</fullName>
    </submittedName>
</protein>
<keyword evidence="1" id="KW-0472">Membrane</keyword>
<evidence type="ECO:0000313" key="2">
    <source>
        <dbReference type="EMBL" id="WTQ82943.1"/>
    </source>
</evidence>
<dbReference type="RefSeq" id="WP_405449366.1">
    <property type="nucleotide sequence ID" value="NZ_CP108164.1"/>
</dbReference>
<accession>A0ABZ1KSC1</accession>
<feature type="transmembrane region" description="Helical" evidence="1">
    <location>
        <begin position="144"/>
        <end position="170"/>
    </location>
</feature>
<gene>
    <name evidence="2" type="ORF">OG350_22730</name>
</gene>
<sequence length="234" mass="26151">MPRPDYRVKIAGAEDVTVHDSPYSFVISTDNPIPLSAPVPAHLPPDAERAATVRHRSGNIPLARVYASRTAGHTLWIHTAPDDRPLCSVSPAGPDAHGVHAADGTPLARVTRRPGRLLPWPRRTRWTAQVAHPSRRITGKAGTWYAWLLYVVTAPVWLLWVLCATVYSFFDGSPDDFTFGRPARTRWHAPGTGTVLDYRGVSRTYRLDPRGMDVRVAYALAVLHTWDRERRLRA</sequence>
<dbReference type="GeneID" id="97283301"/>
<keyword evidence="3" id="KW-1185">Reference proteome</keyword>
<evidence type="ECO:0000256" key="1">
    <source>
        <dbReference type="SAM" id="Phobius"/>
    </source>
</evidence>
<organism evidence="2 3">
    <name type="scientific">Streptomyces achromogenes</name>
    <dbReference type="NCBI Taxonomy" id="67255"/>
    <lineage>
        <taxon>Bacteria</taxon>
        <taxon>Bacillati</taxon>
        <taxon>Actinomycetota</taxon>
        <taxon>Actinomycetes</taxon>
        <taxon>Kitasatosporales</taxon>
        <taxon>Streptomycetaceae</taxon>
        <taxon>Streptomyces</taxon>
    </lineage>
</organism>
<keyword evidence="1" id="KW-0812">Transmembrane</keyword>
<evidence type="ECO:0000313" key="3">
    <source>
        <dbReference type="Proteomes" id="UP001622557"/>
    </source>
</evidence>
<dbReference type="Proteomes" id="UP001622557">
    <property type="component" value="Chromosome"/>
</dbReference>
<dbReference type="EMBL" id="CP108164">
    <property type="protein sequence ID" value="WTQ82943.1"/>
    <property type="molecule type" value="Genomic_DNA"/>
</dbReference>
<keyword evidence="1" id="KW-1133">Transmembrane helix</keyword>
<proteinExistence type="predicted"/>